<dbReference type="OrthoDB" id="270742at2"/>
<dbReference type="Pfam" id="PF16036">
    <property type="entry name" value="Chalcone_3"/>
    <property type="match status" value="1"/>
</dbReference>
<dbReference type="AlphaFoldDB" id="A0A266N7P0"/>
<feature type="domain" description="Chalcone isomerase" evidence="2">
    <location>
        <begin position="24"/>
        <end position="183"/>
    </location>
</feature>
<name>A0A266N7P0_9PSED</name>
<comment type="caution">
    <text evidence="3">The sequence shown here is derived from an EMBL/GenBank/DDBJ whole genome shotgun (WGS) entry which is preliminary data.</text>
</comment>
<evidence type="ECO:0000313" key="4">
    <source>
        <dbReference type="Proteomes" id="UP000215788"/>
    </source>
</evidence>
<dbReference type="RefSeq" id="WP_094994764.1">
    <property type="nucleotide sequence ID" value="NZ_NQKI01000036.1"/>
</dbReference>
<gene>
    <name evidence="3" type="ORF">CJF39_18600</name>
</gene>
<feature type="chain" id="PRO_5013125630" description="Chalcone isomerase domain-containing protein" evidence="1">
    <location>
        <begin position="19"/>
        <end position="187"/>
    </location>
</feature>
<organism evidence="3 4">
    <name type="scientific">Pseudomonas lundensis</name>
    <dbReference type="NCBI Taxonomy" id="86185"/>
    <lineage>
        <taxon>Bacteria</taxon>
        <taxon>Pseudomonadati</taxon>
        <taxon>Pseudomonadota</taxon>
        <taxon>Gammaproteobacteria</taxon>
        <taxon>Pseudomonadales</taxon>
        <taxon>Pseudomonadaceae</taxon>
        <taxon>Pseudomonas</taxon>
    </lineage>
</organism>
<accession>A0A266N7P0</accession>
<evidence type="ECO:0000256" key="1">
    <source>
        <dbReference type="SAM" id="SignalP"/>
    </source>
</evidence>
<evidence type="ECO:0000259" key="2">
    <source>
        <dbReference type="Pfam" id="PF16036"/>
    </source>
</evidence>
<evidence type="ECO:0000313" key="3">
    <source>
        <dbReference type="EMBL" id="OZY57967.1"/>
    </source>
</evidence>
<reference evidence="3 4" key="1">
    <citation type="submission" date="2017-08" db="EMBL/GenBank/DDBJ databases">
        <title>Genomic and metabolic characterisation of spoilage-associated Pseudomonas species.</title>
        <authorList>
            <person name="Stanborough T."/>
            <person name="Fegan N."/>
            <person name="Powell S.M."/>
            <person name="Singh T."/>
            <person name="Tamplin M.L."/>
            <person name="Chandry P.S."/>
        </authorList>
    </citation>
    <scope>NUCLEOTIDE SEQUENCE [LARGE SCALE GENOMIC DNA]</scope>
    <source>
        <strain evidence="3 4">L1802</strain>
    </source>
</reference>
<protein>
    <recommendedName>
        <fullName evidence="2">Chalcone isomerase domain-containing protein</fullName>
    </recommendedName>
</protein>
<dbReference type="InterPro" id="IPR016087">
    <property type="entry name" value="Chalcone_isomerase"/>
</dbReference>
<feature type="signal peptide" evidence="1">
    <location>
        <begin position="1"/>
        <end position="18"/>
    </location>
</feature>
<dbReference type="Proteomes" id="UP000215788">
    <property type="component" value="Unassembled WGS sequence"/>
</dbReference>
<dbReference type="EMBL" id="NQKI01000036">
    <property type="protein sequence ID" value="OZY57967.1"/>
    <property type="molecule type" value="Genomic_DNA"/>
</dbReference>
<keyword evidence="1" id="KW-0732">Signal</keyword>
<proteinExistence type="predicted"/>
<sequence>MRPLLIALLLMNSINCLADETKPIKEANFPTQLQDGSQTLQRKGQIVLTYLWADIYAAALFTPANLSPQRAYEQLRDVRLELFYLRDLDHSDITTASAAILKRQHSPATLSALDPGLKKLQGSFANIQRGDRYALDYDPVRGLNLERNGQVIFNTKDRALAKAYLGIWLAPEGLPETLRQTLLAQTP</sequence>